<comment type="caution">
    <text evidence="2">The sequence shown here is derived from an EMBL/GenBank/DDBJ whole genome shotgun (WGS) entry which is preliminary data.</text>
</comment>
<dbReference type="Proteomes" id="UP001153069">
    <property type="component" value="Unassembled WGS sequence"/>
</dbReference>
<feature type="compositionally biased region" description="Basic and acidic residues" evidence="1">
    <location>
        <begin position="1"/>
        <end position="10"/>
    </location>
</feature>
<accession>A0A9N8H4G8</accession>
<evidence type="ECO:0000313" key="3">
    <source>
        <dbReference type="Proteomes" id="UP001153069"/>
    </source>
</evidence>
<dbReference type="AlphaFoldDB" id="A0A9N8H4G8"/>
<gene>
    <name evidence="2" type="ORF">SEMRO_84_G044790.1</name>
</gene>
<proteinExistence type="predicted"/>
<evidence type="ECO:0000313" key="2">
    <source>
        <dbReference type="EMBL" id="CAB9500456.1"/>
    </source>
</evidence>
<feature type="region of interest" description="Disordered" evidence="1">
    <location>
        <begin position="1"/>
        <end position="31"/>
    </location>
</feature>
<evidence type="ECO:0000256" key="1">
    <source>
        <dbReference type="SAM" id="MobiDB-lite"/>
    </source>
</evidence>
<organism evidence="2 3">
    <name type="scientific">Seminavis robusta</name>
    <dbReference type="NCBI Taxonomy" id="568900"/>
    <lineage>
        <taxon>Eukaryota</taxon>
        <taxon>Sar</taxon>
        <taxon>Stramenopiles</taxon>
        <taxon>Ochrophyta</taxon>
        <taxon>Bacillariophyta</taxon>
        <taxon>Bacillariophyceae</taxon>
        <taxon>Bacillariophycidae</taxon>
        <taxon>Naviculales</taxon>
        <taxon>Naviculaceae</taxon>
        <taxon>Seminavis</taxon>
    </lineage>
</organism>
<keyword evidence="3" id="KW-1185">Reference proteome</keyword>
<sequence length="363" mass="40464">MAPRRDDEKILAPSAHGGTLTTDTDHSPASRPKLFDLPKDISFLEIQRPSLPVNASIQVCPRMASSLDKATQRADAIHKRMTREDIKERYPFVYEACRSAVVDEMSRVLSQASLLMEDAKKEDAEVSQMTKNKRLSVALIHAIQYLDTLECAMAFSSRDRLEAGVCSVLSMISKCHKDHQDCFESKVCVSSWAAPSLFFDFVTGNPANLSLAQSEHEPLSMPLELQVRPIVEYSAEDLIRAPRLGVEAFAVKVKECSHEQREYGARDGITGVAKVQVHIAPLAESKSKKEVVWGVHNDVEPVRIKEVRATQQNAYPTKFRINFDIFSSTVYGQSGVTLTLNMETCQTMDGKVPKIQIELVVDP</sequence>
<dbReference type="EMBL" id="CAICTM010000083">
    <property type="protein sequence ID" value="CAB9500456.1"/>
    <property type="molecule type" value="Genomic_DNA"/>
</dbReference>
<protein>
    <submittedName>
        <fullName evidence="2">Uncharacterized protein</fullName>
    </submittedName>
</protein>
<name>A0A9N8H4G8_9STRA</name>
<reference evidence="2" key="1">
    <citation type="submission" date="2020-06" db="EMBL/GenBank/DDBJ databases">
        <authorList>
            <consortium name="Plant Systems Biology data submission"/>
        </authorList>
    </citation>
    <scope>NUCLEOTIDE SEQUENCE</scope>
    <source>
        <strain evidence="2">D6</strain>
    </source>
</reference>